<comment type="caution">
    <text evidence="1">The sequence shown here is derived from an EMBL/GenBank/DDBJ whole genome shotgun (WGS) entry which is preliminary data.</text>
</comment>
<gene>
    <name evidence="1" type="ORF">J2800_000507</name>
</gene>
<accession>A0ABU1MUM1</accession>
<keyword evidence="2" id="KW-1185">Reference proteome</keyword>
<dbReference type="RefSeq" id="WP_056758931.1">
    <property type="nucleotide sequence ID" value="NZ_JAVDRL010000002.1"/>
</dbReference>
<name>A0ABU1MUM1_9CAUL</name>
<dbReference type="Proteomes" id="UP001262754">
    <property type="component" value="Unassembled WGS sequence"/>
</dbReference>
<sequence>MAETLEQLIDRLRAVEAQIEAAFAARDAERAAAAGLVIEAGKPCFKADALRRQKAHRKGLHLARTPWPTLLTMPLIYGMALPLMMLDLSVSLYQLGCFTAWRIQRVRRRDYVVIDRHRLGYLNLVQKLNCVFCGYGNGVIAYAREITARTEQYWCPIKHALKVKGSHDRYRDFQAYGDAEGYVASSGSYRERLKRGA</sequence>
<dbReference type="EMBL" id="JAVDRL010000002">
    <property type="protein sequence ID" value="MDR6529783.1"/>
    <property type="molecule type" value="Genomic_DNA"/>
</dbReference>
<protein>
    <submittedName>
        <fullName evidence="1">Uncharacterized protein</fullName>
    </submittedName>
</protein>
<proteinExistence type="predicted"/>
<organism evidence="1 2">
    <name type="scientific">Caulobacter rhizosphaerae</name>
    <dbReference type="NCBI Taxonomy" id="2010972"/>
    <lineage>
        <taxon>Bacteria</taxon>
        <taxon>Pseudomonadati</taxon>
        <taxon>Pseudomonadota</taxon>
        <taxon>Alphaproteobacteria</taxon>
        <taxon>Caulobacterales</taxon>
        <taxon>Caulobacteraceae</taxon>
        <taxon>Caulobacter</taxon>
    </lineage>
</organism>
<evidence type="ECO:0000313" key="1">
    <source>
        <dbReference type="EMBL" id="MDR6529783.1"/>
    </source>
</evidence>
<evidence type="ECO:0000313" key="2">
    <source>
        <dbReference type="Proteomes" id="UP001262754"/>
    </source>
</evidence>
<reference evidence="1 2" key="1">
    <citation type="submission" date="2023-07" db="EMBL/GenBank/DDBJ databases">
        <title>Sorghum-associated microbial communities from plants grown in Nebraska, USA.</title>
        <authorList>
            <person name="Schachtman D."/>
        </authorList>
    </citation>
    <scope>NUCLEOTIDE SEQUENCE [LARGE SCALE GENOMIC DNA]</scope>
    <source>
        <strain evidence="1 2">DS2154</strain>
    </source>
</reference>